<dbReference type="AlphaFoldDB" id="A0A9D2D815"/>
<dbReference type="Proteomes" id="UP000824025">
    <property type="component" value="Unassembled WGS sequence"/>
</dbReference>
<feature type="signal peptide" evidence="2">
    <location>
        <begin position="1"/>
        <end position="20"/>
    </location>
</feature>
<name>A0A9D2D815_9FIRM</name>
<dbReference type="EMBL" id="DXCF01000034">
    <property type="protein sequence ID" value="HIZ10146.1"/>
    <property type="molecule type" value="Genomic_DNA"/>
</dbReference>
<evidence type="ECO:0000259" key="3">
    <source>
        <dbReference type="Pfam" id="PF03648"/>
    </source>
</evidence>
<comment type="caution">
    <text evidence="4">The sequence shown here is derived from an EMBL/GenBank/DDBJ whole genome shotgun (WGS) entry which is preliminary data.</text>
</comment>
<dbReference type="Pfam" id="PF03648">
    <property type="entry name" value="Glyco_hydro_67N"/>
    <property type="match status" value="1"/>
</dbReference>
<dbReference type="InterPro" id="IPR029018">
    <property type="entry name" value="Hex-like_dom2"/>
</dbReference>
<dbReference type="PANTHER" id="PTHR47406">
    <property type="entry name" value="COAGULATION FACTOR 5/8 TYPE, C-TERMINAL"/>
    <property type="match status" value="1"/>
</dbReference>
<organism evidence="4 5">
    <name type="scientific">Candidatus Borkfalkia avicola</name>
    <dbReference type="NCBI Taxonomy" id="2838503"/>
    <lineage>
        <taxon>Bacteria</taxon>
        <taxon>Bacillati</taxon>
        <taxon>Bacillota</taxon>
        <taxon>Clostridia</taxon>
        <taxon>Christensenellales</taxon>
        <taxon>Christensenellaceae</taxon>
        <taxon>Candidatus Borkfalkia</taxon>
    </lineage>
</organism>
<keyword evidence="1" id="KW-0378">Hydrolase</keyword>
<dbReference type="GO" id="GO:0046559">
    <property type="term" value="F:alpha-glucuronidase activity"/>
    <property type="evidence" value="ECO:0007669"/>
    <property type="project" value="InterPro"/>
</dbReference>
<evidence type="ECO:0000256" key="2">
    <source>
        <dbReference type="SAM" id="SignalP"/>
    </source>
</evidence>
<dbReference type="Pfam" id="PF16126">
    <property type="entry name" value="DUF4838"/>
    <property type="match status" value="1"/>
</dbReference>
<evidence type="ECO:0000256" key="1">
    <source>
        <dbReference type="ARBA" id="ARBA00022801"/>
    </source>
</evidence>
<reference evidence="4" key="1">
    <citation type="journal article" date="2021" name="PeerJ">
        <title>Extensive microbial diversity within the chicken gut microbiome revealed by metagenomics and culture.</title>
        <authorList>
            <person name="Gilroy R."/>
            <person name="Ravi A."/>
            <person name="Getino M."/>
            <person name="Pursley I."/>
            <person name="Horton D.L."/>
            <person name="Alikhan N.F."/>
            <person name="Baker D."/>
            <person name="Gharbi K."/>
            <person name="Hall N."/>
            <person name="Watson M."/>
            <person name="Adriaenssens E.M."/>
            <person name="Foster-Nyarko E."/>
            <person name="Jarju S."/>
            <person name="Secka A."/>
            <person name="Antonio M."/>
            <person name="Oren A."/>
            <person name="Chaudhuri R.R."/>
            <person name="La Ragione R."/>
            <person name="Hildebrand F."/>
            <person name="Pallen M.J."/>
        </authorList>
    </citation>
    <scope>NUCLEOTIDE SEQUENCE</scope>
    <source>
        <strain evidence="4">CHK192-19661</strain>
    </source>
</reference>
<reference evidence="4" key="2">
    <citation type="submission" date="2021-04" db="EMBL/GenBank/DDBJ databases">
        <authorList>
            <person name="Gilroy R."/>
        </authorList>
    </citation>
    <scope>NUCLEOTIDE SEQUENCE</scope>
    <source>
        <strain evidence="4">CHK192-19661</strain>
    </source>
</reference>
<protein>
    <submittedName>
        <fullName evidence="4">DUF4838 domain-containing protein</fullName>
    </submittedName>
</protein>
<proteinExistence type="predicted"/>
<dbReference type="Gene3D" id="3.30.379.10">
    <property type="entry name" value="Chitobiase/beta-hexosaminidase domain 2-like"/>
    <property type="match status" value="1"/>
</dbReference>
<feature type="domain" description="Alpha glucuronidase N-terminal" evidence="3">
    <location>
        <begin position="76"/>
        <end position="172"/>
    </location>
</feature>
<feature type="chain" id="PRO_5039477205" evidence="2">
    <location>
        <begin position="21"/>
        <end position="654"/>
    </location>
</feature>
<evidence type="ECO:0000313" key="5">
    <source>
        <dbReference type="Proteomes" id="UP000824025"/>
    </source>
</evidence>
<dbReference type="GO" id="GO:0045493">
    <property type="term" value="P:xylan catabolic process"/>
    <property type="evidence" value="ECO:0007669"/>
    <property type="project" value="InterPro"/>
</dbReference>
<keyword evidence="2" id="KW-0732">Signal</keyword>
<dbReference type="PANTHER" id="PTHR47406:SF2">
    <property type="entry name" value="ALPHA GLUCURONIDASE N-TERMINAL DOMAIN-CONTAINING PROTEIN"/>
    <property type="match status" value="1"/>
</dbReference>
<dbReference type="InterPro" id="IPR005154">
    <property type="entry name" value="Glyco_hydro_67_aGlcAse_N"/>
</dbReference>
<accession>A0A9D2D815</accession>
<dbReference type="SUPFAM" id="SSF55545">
    <property type="entry name" value="beta-N-acetylhexosaminidase-like domain"/>
    <property type="match status" value="1"/>
</dbReference>
<gene>
    <name evidence="4" type="ORF">H9726_06630</name>
</gene>
<sequence>MKVKKIIAAACGVCMLFTVAACGGRGGETGGGGTTPADTQTYSSYEQYTGGTHIYNYTETGRYIVSGGTSEYTIVYPAGVSGDIVTATTELSSWIENATGVDIGITTDEGLSYTSSSKYISLGDTAVAAAAQVALDEDVDVGFSGFQIKTKGESVFVLGETGSGVLFGTYELLYRLIGFVTYSGDEIYYESKTQVPLYDFDITDIPDFEYRVTAYGLSTYNAALANRLRYNQQEDVWIPVDGYNWHNTFKYLPPDDYKEAHPLWYDNKDNPQQLCFLAHGDTEEADALYETLLNELIGYLDQYPERNNITITQEDVNVWCECAECNAQQEKYGTDAATIVQFCNRISDGVKAHYAELGQTRDINICFFAYHKTESAPVKMVDGEYVAIDDSVKCRDNVVVFYAPIFADYSHSFYDTENQIYAETLDAWRVLSDRLYLWIYSTNFSYYFYPYNSFNSMQGNYWFALNHGGSYMFDQGQWNNYNSTGWGTLKTYLNSRLQWDSSLNMNDLIDDFFDVYFKDAAEPMKELFSMYRAHFSHMENDLGAGGGIGGRFYTSEYWPLGTLDSFLAKTDEAYAAIAPLQVSDPQLYSDLYDRICLESLAYRWMKIINYPSRFTNTALVAEQEAFKADCERLNVNKDAESSDATNLWATWGIS</sequence>
<dbReference type="InterPro" id="IPR032287">
    <property type="entry name" value="DUF4838"/>
</dbReference>
<evidence type="ECO:0000313" key="4">
    <source>
        <dbReference type="EMBL" id="HIZ10146.1"/>
    </source>
</evidence>
<dbReference type="PROSITE" id="PS51257">
    <property type="entry name" value="PROKAR_LIPOPROTEIN"/>
    <property type="match status" value="1"/>
</dbReference>